<reference evidence="2" key="1">
    <citation type="journal article" date="2022" name="Mol. Ecol. Resour.">
        <title>The genomes of chicory, endive, great burdock and yacon provide insights into Asteraceae palaeo-polyploidization history and plant inulin production.</title>
        <authorList>
            <person name="Fan W."/>
            <person name="Wang S."/>
            <person name="Wang H."/>
            <person name="Wang A."/>
            <person name="Jiang F."/>
            <person name="Liu H."/>
            <person name="Zhao H."/>
            <person name="Xu D."/>
            <person name="Zhang Y."/>
        </authorList>
    </citation>
    <scope>NUCLEOTIDE SEQUENCE [LARGE SCALE GENOMIC DNA]</scope>
    <source>
        <strain evidence="2">cv. Punajuju</strain>
    </source>
</reference>
<protein>
    <submittedName>
        <fullName evidence="1">Uncharacterized protein</fullName>
    </submittedName>
</protein>
<reference evidence="1 2" key="2">
    <citation type="journal article" date="2022" name="Mol. Ecol. Resour.">
        <title>The genomes of chicory, endive, great burdock and yacon provide insights into Asteraceae paleo-polyploidization history and plant inulin production.</title>
        <authorList>
            <person name="Fan W."/>
            <person name="Wang S."/>
            <person name="Wang H."/>
            <person name="Wang A."/>
            <person name="Jiang F."/>
            <person name="Liu H."/>
            <person name="Zhao H."/>
            <person name="Xu D."/>
            <person name="Zhang Y."/>
        </authorList>
    </citation>
    <scope>NUCLEOTIDE SEQUENCE [LARGE SCALE GENOMIC DNA]</scope>
    <source>
        <strain evidence="2">cv. Punajuju</strain>
        <tissue evidence="1">Leaves</tissue>
    </source>
</reference>
<evidence type="ECO:0000313" key="1">
    <source>
        <dbReference type="EMBL" id="KAI3700108.1"/>
    </source>
</evidence>
<name>A0ACB8ZR39_CICIN</name>
<sequence length="184" mass="20457">MEPPNNMFESEEESEMTLNPPVTLDLTLGFNDMPIPEHDGTEMAATNTAPRVFSCNYCRRKFYSSQALGGHQNAHKRERTMAKRAMRMGMLSDRYASLASLPLHGSTFRGLGMEAHAALHQGVQAMRGGARFDRSYLGIPVFVEEDEAEPFWPGSFRQMNGVGDSSNHNTERDSSASPDLTLKL</sequence>
<dbReference type="Proteomes" id="UP001055811">
    <property type="component" value="Linkage Group LG08"/>
</dbReference>
<gene>
    <name evidence="1" type="ORF">L2E82_44725</name>
</gene>
<accession>A0ACB8ZR39</accession>
<dbReference type="EMBL" id="CM042016">
    <property type="protein sequence ID" value="KAI3700108.1"/>
    <property type="molecule type" value="Genomic_DNA"/>
</dbReference>
<proteinExistence type="predicted"/>
<evidence type="ECO:0000313" key="2">
    <source>
        <dbReference type="Proteomes" id="UP001055811"/>
    </source>
</evidence>
<keyword evidence="2" id="KW-1185">Reference proteome</keyword>
<organism evidence="1 2">
    <name type="scientific">Cichorium intybus</name>
    <name type="common">Chicory</name>
    <dbReference type="NCBI Taxonomy" id="13427"/>
    <lineage>
        <taxon>Eukaryota</taxon>
        <taxon>Viridiplantae</taxon>
        <taxon>Streptophyta</taxon>
        <taxon>Embryophyta</taxon>
        <taxon>Tracheophyta</taxon>
        <taxon>Spermatophyta</taxon>
        <taxon>Magnoliopsida</taxon>
        <taxon>eudicotyledons</taxon>
        <taxon>Gunneridae</taxon>
        <taxon>Pentapetalae</taxon>
        <taxon>asterids</taxon>
        <taxon>campanulids</taxon>
        <taxon>Asterales</taxon>
        <taxon>Asteraceae</taxon>
        <taxon>Cichorioideae</taxon>
        <taxon>Cichorieae</taxon>
        <taxon>Cichoriinae</taxon>
        <taxon>Cichorium</taxon>
    </lineage>
</organism>
<comment type="caution">
    <text evidence="1">The sequence shown here is derived from an EMBL/GenBank/DDBJ whole genome shotgun (WGS) entry which is preliminary data.</text>
</comment>